<accession>A0ABD5AKR8</accession>
<dbReference type="Proteomes" id="UP001240164">
    <property type="component" value="Unassembled WGS sequence"/>
</dbReference>
<dbReference type="AlphaFoldDB" id="A0ABD5AKR8"/>
<protein>
    <recommendedName>
        <fullName evidence="4">3-methyladenine DNA glycosylase</fullName>
    </recommendedName>
</protein>
<feature type="region of interest" description="Disordered" evidence="1">
    <location>
        <begin position="1"/>
        <end position="49"/>
    </location>
</feature>
<dbReference type="RefSeq" id="WP_133746411.1">
    <property type="nucleotide sequence ID" value="NZ_JAGIPQ010000001.1"/>
</dbReference>
<comment type="caution">
    <text evidence="2">The sequence shown here is derived from an EMBL/GenBank/DDBJ whole genome shotgun (WGS) entry which is preliminary data.</text>
</comment>
<name>A0ABD5AKR8_ACICA</name>
<feature type="compositionally biased region" description="Basic and acidic residues" evidence="1">
    <location>
        <begin position="22"/>
        <end position="49"/>
    </location>
</feature>
<evidence type="ECO:0000256" key="1">
    <source>
        <dbReference type="SAM" id="MobiDB-lite"/>
    </source>
</evidence>
<evidence type="ECO:0000313" key="2">
    <source>
        <dbReference type="EMBL" id="MDP9802921.1"/>
    </source>
</evidence>
<organism evidence="2 3">
    <name type="scientific">Acinetobacter calcoaceticus</name>
    <dbReference type="NCBI Taxonomy" id="471"/>
    <lineage>
        <taxon>Bacteria</taxon>
        <taxon>Pseudomonadati</taxon>
        <taxon>Pseudomonadota</taxon>
        <taxon>Gammaproteobacteria</taxon>
        <taxon>Moraxellales</taxon>
        <taxon>Moraxellaceae</taxon>
        <taxon>Acinetobacter</taxon>
        <taxon>Acinetobacter calcoaceticus/baumannii complex</taxon>
    </lineage>
</organism>
<sequence>MSQDQVKSDQDKSKEQQQQQQDGKEFEPKTPDQNDVEKLNENDKNEKKS</sequence>
<dbReference type="EMBL" id="JAUSQP010000001">
    <property type="protein sequence ID" value="MDP9802921.1"/>
    <property type="molecule type" value="Genomic_DNA"/>
</dbReference>
<evidence type="ECO:0008006" key="4">
    <source>
        <dbReference type="Google" id="ProtNLM"/>
    </source>
</evidence>
<proteinExistence type="predicted"/>
<gene>
    <name evidence="2" type="ORF">J2771_001175</name>
</gene>
<evidence type="ECO:0000313" key="3">
    <source>
        <dbReference type="Proteomes" id="UP001240164"/>
    </source>
</evidence>
<feature type="compositionally biased region" description="Basic and acidic residues" evidence="1">
    <location>
        <begin position="1"/>
        <end position="15"/>
    </location>
</feature>
<reference evidence="2 3" key="1">
    <citation type="submission" date="2023-07" db="EMBL/GenBank/DDBJ databases">
        <title>Sorghum-associated microbial communities from plants grown in Nebraska, USA.</title>
        <authorList>
            <person name="Schachtman D."/>
        </authorList>
    </citation>
    <scope>NUCLEOTIDE SEQUENCE [LARGE SCALE GENOMIC DNA]</scope>
    <source>
        <strain evidence="2 3">CC146</strain>
    </source>
</reference>